<dbReference type="OrthoDB" id="7452659at2"/>
<dbReference type="EMBL" id="CP035733">
    <property type="protein sequence ID" value="QGY79217.1"/>
    <property type="molecule type" value="Genomic_DNA"/>
</dbReference>
<protein>
    <submittedName>
        <fullName evidence="1">Uncharacterized protein</fullName>
    </submittedName>
</protein>
<dbReference type="Proteomes" id="UP000428803">
    <property type="component" value="Chromosome"/>
</dbReference>
<dbReference type="AlphaFoldDB" id="A0A6I6L587"/>
<proteinExistence type="predicted"/>
<organism evidence="1 2">
    <name type="scientific">Sphingorhabdus lacus</name>
    <dbReference type="NCBI Taxonomy" id="392610"/>
    <lineage>
        <taxon>Bacteria</taxon>
        <taxon>Pseudomonadati</taxon>
        <taxon>Pseudomonadota</taxon>
        <taxon>Alphaproteobacteria</taxon>
        <taxon>Sphingomonadales</taxon>
        <taxon>Sphingomonadaceae</taxon>
        <taxon>Sphingorhabdus</taxon>
    </lineage>
</organism>
<keyword evidence="2" id="KW-1185">Reference proteome</keyword>
<sequence length="71" mass="7840">MSSIGSRVEETGTLIRDGGGFALRRDIGGRWKLDMHRVPVDHVEKRVRISGIIVADRLIDVDALGPDFPTI</sequence>
<accession>A0A6I6L587</accession>
<reference evidence="2" key="1">
    <citation type="submission" date="2019-01" db="EMBL/GenBank/DDBJ databases">
        <title>Sphingorhabdus lacus sp.nov., isolated from an oligotrophic freshwater lake.</title>
        <authorList>
            <person name="Park M."/>
        </authorList>
    </citation>
    <scope>NUCLEOTIDE SEQUENCE [LARGE SCALE GENOMIC DNA]</scope>
    <source>
        <strain evidence="2">IMCC1753</strain>
    </source>
</reference>
<dbReference type="Pfam" id="PF19135">
    <property type="entry name" value="DUF5818"/>
    <property type="match status" value="1"/>
</dbReference>
<evidence type="ECO:0000313" key="2">
    <source>
        <dbReference type="Proteomes" id="UP000428803"/>
    </source>
</evidence>
<name>A0A6I6L587_9SPHN</name>
<gene>
    <name evidence="1" type="ORF">EUU25_00445</name>
</gene>
<evidence type="ECO:0000313" key="1">
    <source>
        <dbReference type="EMBL" id="QGY79217.1"/>
    </source>
</evidence>
<dbReference type="RefSeq" id="WP_158897518.1">
    <property type="nucleotide sequence ID" value="NZ_CP035733.1"/>
</dbReference>
<dbReference type="InterPro" id="IPR043856">
    <property type="entry name" value="DUF5818"/>
</dbReference>
<dbReference type="KEGG" id="slaa:EUU25_00445"/>